<keyword evidence="9" id="KW-1185">Reference proteome</keyword>
<dbReference type="KEGG" id="cmk:103189564"/>
<dbReference type="RefSeq" id="XP_042200259.1">
    <property type="nucleotide sequence ID" value="XM_042344325.1"/>
</dbReference>
<reference evidence="9" key="2">
    <citation type="journal article" date="2007" name="PLoS Biol.">
        <title>Survey sequencing and comparative analysis of the elephant shark (Callorhinchus milii) genome.</title>
        <authorList>
            <person name="Venkatesh B."/>
            <person name="Kirkness E.F."/>
            <person name="Loh Y.H."/>
            <person name="Halpern A.L."/>
            <person name="Lee A.P."/>
            <person name="Johnson J."/>
            <person name="Dandona N."/>
            <person name="Viswanathan L.D."/>
            <person name="Tay A."/>
            <person name="Venter J.C."/>
            <person name="Strausberg R.L."/>
            <person name="Brenner S."/>
        </authorList>
    </citation>
    <scope>NUCLEOTIDE SEQUENCE [LARGE SCALE GENOMIC DNA]</scope>
</reference>
<dbReference type="OrthoDB" id="9928108at2759"/>
<dbReference type="GO" id="GO:0031966">
    <property type="term" value="C:mitochondrial membrane"/>
    <property type="evidence" value="ECO:0007669"/>
    <property type="project" value="UniProtKB-SubCell"/>
</dbReference>
<dbReference type="GeneTree" id="ENSGT01150000287089"/>
<reference evidence="8" key="4">
    <citation type="submission" date="2025-05" db="UniProtKB">
        <authorList>
            <consortium name="Ensembl"/>
        </authorList>
    </citation>
    <scope>IDENTIFICATION</scope>
</reference>
<reference evidence="9" key="1">
    <citation type="journal article" date="2006" name="Science">
        <title>Ancient noncoding elements conserved in the human genome.</title>
        <authorList>
            <person name="Venkatesh B."/>
            <person name="Kirkness E.F."/>
            <person name="Loh Y.H."/>
            <person name="Halpern A.L."/>
            <person name="Lee A.P."/>
            <person name="Johnson J."/>
            <person name="Dandona N."/>
            <person name="Viswanathan L.D."/>
            <person name="Tay A."/>
            <person name="Venter J.C."/>
            <person name="Strausberg R.L."/>
            <person name="Brenner S."/>
        </authorList>
    </citation>
    <scope>NUCLEOTIDE SEQUENCE [LARGE SCALE GENOMIC DNA]</scope>
</reference>
<dbReference type="InterPro" id="IPR029208">
    <property type="entry name" value="COX14"/>
</dbReference>
<organism evidence="7">
    <name type="scientific">Callorhinchus milii</name>
    <name type="common">Ghost shark</name>
    <dbReference type="NCBI Taxonomy" id="7868"/>
    <lineage>
        <taxon>Eukaryota</taxon>
        <taxon>Metazoa</taxon>
        <taxon>Chordata</taxon>
        <taxon>Craniata</taxon>
        <taxon>Vertebrata</taxon>
        <taxon>Chondrichthyes</taxon>
        <taxon>Holocephali</taxon>
        <taxon>Chimaeriformes</taxon>
        <taxon>Callorhinchidae</taxon>
        <taxon>Callorhinchus</taxon>
    </lineage>
</organism>
<feature type="transmembrane region" description="Helical" evidence="6">
    <location>
        <begin position="12"/>
        <end position="32"/>
    </location>
</feature>
<sequence>MVFVKKFADVGYKVFSTSMILLTVYGGYLCTLRGYRYYTQQQTLKALAENQASESIKD</sequence>
<dbReference type="EMBL" id="JW880645">
    <property type="protein sequence ID" value="AFP13162.1"/>
    <property type="molecule type" value="mRNA"/>
</dbReference>
<accession>V9LIT3</accession>
<keyword evidence="3 6" id="KW-1133">Transmembrane helix</keyword>
<dbReference type="OMA" id="GGYPCCA"/>
<dbReference type="Pfam" id="PF14880">
    <property type="entry name" value="COX14"/>
    <property type="match status" value="1"/>
</dbReference>
<evidence type="ECO:0000256" key="2">
    <source>
        <dbReference type="ARBA" id="ARBA00022692"/>
    </source>
</evidence>
<evidence type="ECO:0000313" key="8">
    <source>
        <dbReference type="Ensembl" id="ENSCMIP00000035172.1"/>
    </source>
</evidence>
<proteinExistence type="evidence at transcript level"/>
<comment type="subcellular location">
    <subcellularLocation>
        <location evidence="1">Mitochondrion membrane</location>
        <topology evidence="1">Single-pass membrane protein</topology>
    </subcellularLocation>
</comment>
<dbReference type="GeneID" id="103189564"/>
<protein>
    <submittedName>
        <fullName evidence="8">Cytochrome c oxidase assembly protein COX14</fullName>
    </submittedName>
</protein>
<dbReference type="Proteomes" id="UP000314986">
    <property type="component" value="Unassembled WGS sequence"/>
</dbReference>
<evidence type="ECO:0000256" key="5">
    <source>
        <dbReference type="ARBA" id="ARBA00023136"/>
    </source>
</evidence>
<dbReference type="AlphaFoldDB" id="V9LIT3"/>
<name>V9LIT3_CALMI</name>
<evidence type="ECO:0000256" key="4">
    <source>
        <dbReference type="ARBA" id="ARBA00023128"/>
    </source>
</evidence>
<evidence type="ECO:0000313" key="9">
    <source>
        <dbReference type="Proteomes" id="UP000314986"/>
    </source>
</evidence>
<evidence type="ECO:0000256" key="6">
    <source>
        <dbReference type="SAM" id="Phobius"/>
    </source>
</evidence>
<evidence type="ECO:0000256" key="1">
    <source>
        <dbReference type="ARBA" id="ARBA00004304"/>
    </source>
</evidence>
<dbReference type="STRING" id="7868.ENSCMIP00000035172"/>
<keyword evidence="4" id="KW-0496">Mitochondrion</keyword>
<reference evidence="7 9" key="3">
    <citation type="journal article" date="2014" name="Nature">
        <title>Elephant shark genome provides unique insights into gnathostome evolution.</title>
        <authorList>
            <consortium name="International Elephant Shark Genome Sequencing Consortium"/>
            <person name="Venkatesh B."/>
            <person name="Lee A.P."/>
            <person name="Ravi V."/>
            <person name="Maurya A.K."/>
            <person name="Lian M.M."/>
            <person name="Swann J.B."/>
            <person name="Ohta Y."/>
            <person name="Flajnik M.F."/>
            <person name="Sutoh Y."/>
            <person name="Kasahara M."/>
            <person name="Hoon S."/>
            <person name="Gangu V."/>
            <person name="Roy S.W."/>
            <person name="Irimia M."/>
            <person name="Korzh V."/>
            <person name="Kondrychyn I."/>
            <person name="Lim Z.W."/>
            <person name="Tay B.H."/>
            <person name="Tohari S."/>
            <person name="Kong K.W."/>
            <person name="Ho S."/>
            <person name="Lorente-Galdos B."/>
            <person name="Quilez J."/>
            <person name="Marques-Bonet T."/>
            <person name="Raney B.J."/>
            <person name="Ingham P.W."/>
            <person name="Tay A."/>
            <person name="Hillier L.W."/>
            <person name="Minx P."/>
            <person name="Boehm T."/>
            <person name="Wilson R.K."/>
            <person name="Brenner S."/>
            <person name="Warren W.C."/>
        </authorList>
    </citation>
    <scope>NUCLEOTIDE SEQUENCE</scope>
    <source>
        <tissue evidence="7">Testis</tissue>
    </source>
</reference>
<keyword evidence="2 6" id="KW-0812">Transmembrane</keyword>
<dbReference type="PANTHER" id="PTHR36684:SF1">
    <property type="entry name" value="CYTOCHROME C OXIDASE ASSEMBLY PROTEIN COX14"/>
    <property type="match status" value="1"/>
</dbReference>
<dbReference type="Ensembl" id="ENSCMIT00000035696.1">
    <property type="protein sequence ID" value="ENSCMIP00000035172.1"/>
    <property type="gene ID" value="ENSCMIG00000014907.1"/>
</dbReference>
<dbReference type="PANTHER" id="PTHR36684">
    <property type="entry name" value="CYTOCHROME C OXIDASE ASSEMBLY PROTEIN COX14"/>
    <property type="match status" value="1"/>
</dbReference>
<keyword evidence="5 6" id="KW-0472">Membrane</keyword>
<evidence type="ECO:0000313" key="7">
    <source>
        <dbReference type="EMBL" id="AFP13162.1"/>
    </source>
</evidence>
<evidence type="ECO:0000256" key="3">
    <source>
        <dbReference type="ARBA" id="ARBA00022989"/>
    </source>
</evidence>
<gene>
    <name evidence="8" type="primary">LOC103189564</name>
</gene>